<accession>A0A6A6IV83</accession>
<proteinExistence type="predicted"/>
<reference evidence="2" key="1">
    <citation type="journal article" date="2020" name="Stud. Mycol.">
        <title>101 Dothideomycetes genomes: a test case for predicting lifestyles and emergence of pathogens.</title>
        <authorList>
            <person name="Haridas S."/>
            <person name="Albert R."/>
            <person name="Binder M."/>
            <person name="Bloem J."/>
            <person name="Labutti K."/>
            <person name="Salamov A."/>
            <person name="Andreopoulos B."/>
            <person name="Baker S."/>
            <person name="Barry K."/>
            <person name="Bills G."/>
            <person name="Bluhm B."/>
            <person name="Cannon C."/>
            <person name="Castanera R."/>
            <person name="Culley D."/>
            <person name="Daum C."/>
            <person name="Ezra D."/>
            <person name="Gonzalez J."/>
            <person name="Henrissat B."/>
            <person name="Kuo A."/>
            <person name="Liang C."/>
            <person name="Lipzen A."/>
            <person name="Lutzoni F."/>
            <person name="Magnuson J."/>
            <person name="Mondo S."/>
            <person name="Nolan M."/>
            <person name="Ohm R."/>
            <person name="Pangilinan J."/>
            <person name="Park H.-J."/>
            <person name="Ramirez L."/>
            <person name="Alfaro M."/>
            <person name="Sun H."/>
            <person name="Tritt A."/>
            <person name="Yoshinaga Y."/>
            <person name="Zwiers L.-H."/>
            <person name="Turgeon B."/>
            <person name="Goodwin S."/>
            <person name="Spatafora J."/>
            <person name="Crous P."/>
            <person name="Grigoriev I."/>
        </authorList>
    </citation>
    <scope>NUCLEOTIDE SEQUENCE</scope>
    <source>
        <strain evidence="2">CBS 122368</strain>
    </source>
</reference>
<organism evidence="2 3">
    <name type="scientific">Trematosphaeria pertusa</name>
    <dbReference type="NCBI Taxonomy" id="390896"/>
    <lineage>
        <taxon>Eukaryota</taxon>
        <taxon>Fungi</taxon>
        <taxon>Dikarya</taxon>
        <taxon>Ascomycota</taxon>
        <taxon>Pezizomycotina</taxon>
        <taxon>Dothideomycetes</taxon>
        <taxon>Pleosporomycetidae</taxon>
        <taxon>Pleosporales</taxon>
        <taxon>Massarineae</taxon>
        <taxon>Trematosphaeriaceae</taxon>
        <taxon>Trematosphaeria</taxon>
    </lineage>
</organism>
<evidence type="ECO:0000313" key="2">
    <source>
        <dbReference type="EMBL" id="KAF2254296.1"/>
    </source>
</evidence>
<dbReference type="AlphaFoldDB" id="A0A6A6IV83"/>
<keyword evidence="3" id="KW-1185">Reference proteome</keyword>
<evidence type="ECO:0000256" key="1">
    <source>
        <dbReference type="SAM" id="MobiDB-lite"/>
    </source>
</evidence>
<evidence type="ECO:0000313" key="3">
    <source>
        <dbReference type="Proteomes" id="UP000800094"/>
    </source>
</evidence>
<name>A0A6A6IV83_9PLEO</name>
<gene>
    <name evidence="2" type="ORF">BU26DRAFT_546587</name>
</gene>
<protein>
    <submittedName>
        <fullName evidence="2">Uncharacterized protein</fullName>
    </submittedName>
</protein>
<feature type="compositionally biased region" description="Basic residues" evidence="1">
    <location>
        <begin position="1"/>
        <end position="10"/>
    </location>
</feature>
<dbReference type="RefSeq" id="XP_033689300.1">
    <property type="nucleotide sequence ID" value="XM_033831847.1"/>
</dbReference>
<dbReference type="GeneID" id="54585177"/>
<feature type="region of interest" description="Disordered" evidence="1">
    <location>
        <begin position="90"/>
        <end position="189"/>
    </location>
</feature>
<dbReference type="Proteomes" id="UP000800094">
    <property type="component" value="Unassembled WGS sequence"/>
</dbReference>
<feature type="compositionally biased region" description="Acidic residues" evidence="1">
    <location>
        <begin position="97"/>
        <end position="107"/>
    </location>
</feature>
<feature type="region of interest" description="Disordered" evidence="1">
    <location>
        <begin position="1"/>
        <end position="29"/>
    </location>
</feature>
<dbReference type="EMBL" id="ML987190">
    <property type="protein sequence ID" value="KAF2254296.1"/>
    <property type="molecule type" value="Genomic_DNA"/>
</dbReference>
<feature type="compositionally biased region" description="Basic and acidic residues" evidence="1">
    <location>
        <begin position="152"/>
        <end position="173"/>
    </location>
</feature>
<sequence>MGGLKYRNRVPRPADDITPEEQEQSRNANIEPILAALITTGRAFDSFTHAQESKTFTPVPWADSDPIIRDLRVQFREAFEYHLWLARQSWSPRDPTDTDNDGWESEVDSGPNSDSGEHLGSADDSGSDTDSWHVTSVSDFNSSSRSEDEDNDYIHVPEPNRNDDSDHGLHVEFGESEDDADSTSLNRGHEERTTLVAETFARLDQYIGAHGWSSTPKSYVPASEPRGILFNLIAATMFKSPEEFAENFTYDYMRKLGIEFEPKWNGHNGMPATYALFPFSGYWFLAYTSPRNDNPYYARKQRELRDANVGRRRFARMMERANKELQQQELRFVIKYLHNKQTEIWRRYRKRIEEPEVIDKVLTKAQRICRKRIVSQRKSRKNDVLRHPKVYCFAFNPSMKRVPCCWRCRALHNFREYDGWGEFKVLSFGWDRQGKYPCGCAESLATLITLYLRPQANGVRRGTWHKRRGVLHMRR</sequence>